<comment type="caution">
    <text evidence="2">The sequence shown here is derived from an EMBL/GenBank/DDBJ whole genome shotgun (WGS) entry which is preliminary data.</text>
</comment>
<sequence length="90" mass="10395">MEGQPLFIRPPSNALFFCIITHFNFFLVLGLDYGFANKCMKLNIIVRLPKKKRAWHQSTDKLGYSSIPKDAVPDELFYIFNRVSLIKKSG</sequence>
<dbReference type="AlphaFoldDB" id="A0Y8U5"/>
<organism evidence="2 3">
    <name type="scientific">marine gamma proteobacterium HTCC2143</name>
    <dbReference type="NCBI Taxonomy" id="247633"/>
    <lineage>
        <taxon>Bacteria</taxon>
        <taxon>Pseudomonadati</taxon>
        <taxon>Pseudomonadota</taxon>
        <taxon>Gammaproteobacteria</taxon>
        <taxon>Cellvibrionales</taxon>
        <taxon>Spongiibacteraceae</taxon>
        <taxon>BD1-7 clade</taxon>
    </lineage>
</organism>
<keyword evidence="1" id="KW-0812">Transmembrane</keyword>
<keyword evidence="1" id="KW-1133">Transmembrane helix</keyword>
<evidence type="ECO:0000256" key="1">
    <source>
        <dbReference type="SAM" id="Phobius"/>
    </source>
</evidence>
<reference evidence="2 3" key="1">
    <citation type="journal article" date="2010" name="J. Bacteriol.">
        <title>Genome sequence of the oligotrophic marine Gammaproteobacterium HTCC2143, isolated from the Oregon Coast.</title>
        <authorList>
            <person name="Oh H.M."/>
            <person name="Kang I."/>
            <person name="Ferriera S."/>
            <person name="Giovannoni S.J."/>
            <person name="Cho J.C."/>
        </authorList>
    </citation>
    <scope>NUCLEOTIDE SEQUENCE [LARGE SCALE GENOMIC DNA]</scope>
    <source>
        <strain evidence="2 3">HTCC2143</strain>
    </source>
</reference>
<proteinExistence type="predicted"/>
<protein>
    <submittedName>
        <fullName evidence="2">Uncharacterized protein</fullName>
    </submittedName>
</protein>
<dbReference type="Proteomes" id="UP000004931">
    <property type="component" value="Unassembled WGS sequence"/>
</dbReference>
<evidence type="ECO:0000313" key="3">
    <source>
        <dbReference type="Proteomes" id="UP000004931"/>
    </source>
</evidence>
<keyword evidence="1" id="KW-0472">Membrane</keyword>
<evidence type="ECO:0000313" key="2">
    <source>
        <dbReference type="EMBL" id="EAW32549.1"/>
    </source>
</evidence>
<feature type="transmembrane region" description="Helical" evidence="1">
    <location>
        <begin position="14"/>
        <end position="35"/>
    </location>
</feature>
<accession>A0Y8U5</accession>
<keyword evidence="3" id="KW-1185">Reference proteome</keyword>
<gene>
    <name evidence="2" type="ORF">GP2143_14876</name>
</gene>
<name>A0Y8U5_9GAMM</name>
<dbReference type="EMBL" id="AAVT01000001">
    <property type="protein sequence ID" value="EAW32549.1"/>
    <property type="molecule type" value="Genomic_DNA"/>
</dbReference>